<proteinExistence type="predicted"/>
<name>A0A7R9CR38_TIMPO</name>
<keyword evidence="1" id="KW-1133">Transmembrane helix</keyword>
<feature type="transmembrane region" description="Helical" evidence="1">
    <location>
        <begin position="20"/>
        <end position="39"/>
    </location>
</feature>
<feature type="transmembrane region" description="Helical" evidence="1">
    <location>
        <begin position="112"/>
        <end position="134"/>
    </location>
</feature>
<keyword evidence="1" id="KW-0812">Transmembrane</keyword>
<gene>
    <name evidence="2" type="ORF">TPSB3V08_LOCUS2697</name>
</gene>
<reference evidence="2" key="1">
    <citation type="submission" date="2020-11" db="EMBL/GenBank/DDBJ databases">
        <authorList>
            <person name="Tran Van P."/>
        </authorList>
    </citation>
    <scope>NUCLEOTIDE SEQUENCE</scope>
</reference>
<dbReference type="EMBL" id="OD001101">
    <property type="protein sequence ID" value="CAD7400622.1"/>
    <property type="molecule type" value="Genomic_DNA"/>
</dbReference>
<evidence type="ECO:0000313" key="2">
    <source>
        <dbReference type="EMBL" id="CAD7400622.1"/>
    </source>
</evidence>
<keyword evidence="1" id="KW-0472">Membrane</keyword>
<sequence>MNSKIEQNSENTKPTHFCIYLFFYISKLLCSFVRVNFLYSNIGVALSKLKLNIEEEEESLIFETSPSIRKSIITARSPDLGFILSELIREECETHNTTSQKKKPKHKSQKEVFLNEIYIHIQCSFPVVFGFLFWEFALHVSHSSLISSDKMKPRSGDWAVTIDFQQCKVELEEVNPHLRGGRVENSFRKITPSSPDRDSNLDLPVLRSQAQHDKRVIQLRHRGGKTNQKYLYYVVSHNIYVSALESLGECCESKSRETIKLEILIVIEDQVQTLQLYKYIRACLSKLM</sequence>
<organism evidence="2">
    <name type="scientific">Timema poppense</name>
    <name type="common">Walking stick</name>
    <dbReference type="NCBI Taxonomy" id="170557"/>
    <lineage>
        <taxon>Eukaryota</taxon>
        <taxon>Metazoa</taxon>
        <taxon>Ecdysozoa</taxon>
        <taxon>Arthropoda</taxon>
        <taxon>Hexapoda</taxon>
        <taxon>Insecta</taxon>
        <taxon>Pterygota</taxon>
        <taxon>Neoptera</taxon>
        <taxon>Polyneoptera</taxon>
        <taxon>Phasmatodea</taxon>
        <taxon>Timematodea</taxon>
        <taxon>Timematoidea</taxon>
        <taxon>Timematidae</taxon>
        <taxon>Timema</taxon>
    </lineage>
</organism>
<evidence type="ECO:0000256" key="1">
    <source>
        <dbReference type="SAM" id="Phobius"/>
    </source>
</evidence>
<accession>A0A7R9CR38</accession>
<protein>
    <submittedName>
        <fullName evidence="2">Uncharacterized protein</fullName>
    </submittedName>
</protein>
<dbReference type="AlphaFoldDB" id="A0A7R9CR38"/>